<organism evidence="3">
    <name type="scientific">marine metagenome</name>
    <dbReference type="NCBI Taxonomy" id="408172"/>
    <lineage>
        <taxon>unclassified sequences</taxon>
        <taxon>metagenomes</taxon>
        <taxon>ecological metagenomes</taxon>
    </lineage>
</organism>
<evidence type="ECO:0000313" key="3">
    <source>
        <dbReference type="EMBL" id="SVD89700.1"/>
    </source>
</evidence>
<dbReference type="PRINTS" id="PR00081">
    <property type="entry name" value="GDHRDH"/>
</dbReference>
<dbReference type="Pfam" id="PF13561">
    <property type="entry name" value="adh_short_C2"/>
    <property type="match status" value="1"/>
</dbReference>
<dbReference type="EMBL" id="UINC01180482">
    <property type="protein sequence ID" value="SVD89700.1"/>
    <property type="molecule type" value="Genomic_DNA"/>
</dbReference>
<evidence type="ECO:0000256" key="1">
    <source>
        <dbReference type="ARBA" id="ARBA00006484"/>
    </source>
</evidence>
<dbReference type="SUPFAM" id="SSF51735">
    <property type="entry name" value="NAD(P)-binding Rossmann-fold domains"/>
    <property type="match status" value="1"/>
</dbReference>
<evidence type="ECO:0008006" key="4">
    <source>
        <dbReference type="Google" id="ProtNLM"/>
    </source>
</evidence>
<dbReference type="InterPro" id="IPR020904">
    <property type="entry name" value="Sc_DH/Rdtase_CS"/>
</dbReference>
<dbReference type="PROSITE" id="PS00061">
    <property type="entry name" value="ADH_SHORT"/>
    <property type="match status" value="1"/>
</dbReference>
<proteinExistence type="inferred from homology"/>
<dbReference type="InterPro" id="IPR002347">
    <property type="entry name" value="SDR_fam"/>
</dbReference>
<dbReference type="AlphaFoldDB" id="A0A382Z312"/>
<dbReference type="CDD" id="cd05233">
    <property type="entry name" value="SDR_c"/>
    <property type="match status" value="1"/>
</dbReference>
<evidence type="ECO:0000256" key="2">
    <source>
        <dbReference type="ARBA" id="ARBA00023002"/>
    </source>
</evidence>
<feature type="non-terminal residue" evidence="3">
    <location>
        <position position="1"/>
    </location>
</feature>
<dbReference type="Gene3D" id="3.40.50.720">
    <property type="entry name" value="NAD(P)-binding Rossmann-like Domain"/>
    <property type="match status" value="1"/>
</dbReference>
<dbReference type="FunFam" id="3.40.50.720:FF:000084">
    <property type="entry name" value="Short-chain dehydrogenase reductase"/>
    <property type="match status" value="1"/>
</dbReference>
<comment type="similarity">
    <text evidence="1">Belongs to the short-chain dehydrogenases/reductases (SDR) family.</text>
</comment>
<dbReference type="PANTHER" id="PTHR42760:SF133">
    <property type="entry name" value="3-OXOACYL-[ACYL-CARRIER-PROTEIN] REDUCTASE"/>
    <property type="match status" value="1"/>
</dbReference>
<sequence>SLEDRSVFITGGASGIGESLVEAFVRQKSRVAFIDLDFDASQALQKRLEDEGLQKPWFKPCDVRDIASLEKCLRNAALDLGPVSVLVNNAGNDERHKADEISVEYWDDRIAVNLRHQFFAAREVARDMKENGGGSIINFGSVQAYLSSPGMSGYAVSKYGVRGVTRTLAREFGKNNIRVNTVVPGWVMTERQKELWVDEAAEKMIDEVQCLPGRLQPFDIARLVLFLASDDSAMCTAQDFIVDAGWV</sequence>
<dbReference type="GO" id="GO:0016616">
    <property type="term" value="F:oxidoreductase activity, acting on the CH-OH group of donors, NAD or NADP as acceptor"/>
    <property type="evidence" value="ECO:0007669"/>
    <property type="project" value="TreeGrafter"/>
</dbReference>
<dbReference type="PRINTS" id="PR00080">
    <property type="entry name" value="SDRFAMILY"/>
</dbReference>
<reference evidence="3" key="1">
    <citation type="submission" date="2018-05" db="EMBL/GenBank/DDBJ databases">
        <authorList>
            <person name="Lanie J.A."/>
            <person name="Ng W.-L."/>
            <person name="Kazmierczak K.M."/>
            <person name="Andrzejewski T.M."/>
            <person name="Davidsen T.M."/>
            <person name="Wayne K.J."/>
            <person name="Tettelin H."/>
            <person name="Glass J.I."/>
            <person name="Rusch D."/>
            <person name="Podicherti R."/>
            <person name="Tsui H.-C.T."/>
            <person name="Winkler M.E."/>
        </authorList>
    </citation>
    <scope>NUCLEOTIDE SEQUENCE</scope>
</reference>
<dbReference type="InterPro" id="IPR036291">
    <property type="entry name" value="NAD(P)-bd_dom_sf"/>
</dbReference>
<accession>A0A382Z312</accession>
<dbReference type="PANTHER" id="PTHR42760">
    <property type="entry name" value="SHORT-CHAIN DEHYDROGENASES/REDUCTASES FAMILY MEMBER"/>
    <property type="match status" value="1"/>
</dbReference>
<gene>
    <name evidence="3" type="ORF">METZ01_LOCUS442554</name>
</gene>
<keyword evidence="2" id="KW-0560">Oxidoreductase</keyword>
<name>A0A382Z312_9ZZZZ</name>
<protein>
    <recommendedName>
        <fullName evidence="4">3-oxoacyl-ACP reductase</fullName>
    </recommendedName>
</protein>